<dbReference type="SUPFAM" id="SSF56349">
    <property type="entry name" value="DNA breaking-rejoining enzymes"/>
    <property type="match status" value="1"/>
</dbReference>
<dbReference type="PANTHER" id="PTHR30349">
    <property type="entry name" value="PHAGE INTEGRASE-RELATED"/>
    <property type="match status" value="1"/>
</dbReference>
<evidence type="ECO:0000256" key="3">
    <source>
        <dbReference type="ARBA" id="ARBA00023172"/>
    </source>
</evidence>
<dbReference type="GO" id="GO:0015074">
    <property type="term" value="P:DNA integration"/>
    <property type="evidence" value="ECO:0007669"/>
    <property type="project" value="UniProtKB-KW"/>
</dbReference>
<evidence type="ECO:0000256" key="2">
    <source>
        <dbReference type="ARBA" id="ARBA00023125"/>
    </source>
</evidence>
<keyword evidence="3" id="KW-0233">DNA recombination</keyword>
<sequence>MNFFARRQNQPRRKPCPTLADALDRYMQDVSRLKKGGVQEASIARCWKSTFLSCRTLANIRHTDLKRLRDEWLETRKPATVVRRLALLSHLYTVARKEWGYTTLANPAQLVSRPSVDDARDRRLFERIKLRGIPAEQCPRHEIEWIMRATRSAELPTILTLAVETCMRRSEIVGILRQDVDLLHGVVRLRDTKNGMPRDVPLTPLAREALRQWLSGRPMRGPIFTMRPGSVTRAFIRARDRARRQYEVLCKTLGRRPQPHYFADLRFHDLRHEGTSRLATVFGSHELAKITGHHDTRMLLRYYHPRGWELARKLARSPLGRRQSAAIQAGAAMPTGISGRPAASGKSDEAGQSRRAWM</sequence>
<keyword evidence="7" id="KW-1185">Reference proteome</keyword>
<dbReference type="InterPro" id="IPR002104">
    <property type="entry name" value="Integrase_catalytic"/>
</dbReference>
<dbReference type="Gene3D" id="1.10.443.10">
    <property type="entry name" value="Intergrase catalytic core"/>
    <property type="match status" value="1"/>
</dbReference>
<dbReference type="CDD" id="cd00796">
    <property type="entry name" value="INT_Rci_Hp1_C"/>
    <property type="match status" value="1"/>
</dbReference>
<name>A0A2V1K3A1_9BURK</name>
<comment type="caution">
    <text evidence="6">The sequence shown here is derived from an EMBL/GenBank/DDBJ whole genome shotgun (WGS) entry which is preliminary data.</text>
</comment>
<dbReference type="Gene3D" id="1.10.150.130">
    <property type="match status" value="1"/>
</dbReference>
<organism evidence="6 7">
    <name type="scientific">Corticimicrobacter populi</name>
    <dbReference type="NCBI Taxonomy" id="2175229"/>
    <lineage>
        <taxon>Bacteria</taxon>
        <taxon>Pseudomonadati</taxon>
        <taxon>Pseudomonadota</taxon>
        <taxon>Betaproteobacteria</taxon>
        <taxon>Burkholderiales</taxon>
        <taxon>Alcaligenaceae</taxon>
        <taxon>Corticimicrobacter</taxon>
    </lineage>
</organism>
<dbReference type="AlphaFoldDB" id="A0A2V1K3A1"/>
<dbReference type="Proteomes" id="UP000245212">
    <property type="component" value="Unassembled WGS sequence"/>
</dbReference>
<dbReference type="PANTHER" id="PTHR30349:SF94">
    <property type="entry name" value="INTEGRASE_RECOMBINASE HI_1414-RELATED"/>
    <property type="match status" value="1"/>
</dbReference>
<keyword evidence="2" id="KW-0238">DNA-binding</keyword>
<evidence type="ECO:0000256" key="4">
    <source>
        <dbReference type="SAM" id="MobiDB-lite"/>
    </source>
</evidence>
<feature type="region of interest" description="Disordered" evidence="4">
    <location>
        <begin position="321"/>
        <end position="358"/>
    </location>
</feature>
<gene>
    <name evidence="6" type="ORF">DD235_02565</name>
</gene>
<accession>A0A2V1K3A1</accession>
<feature type="domain" description="Tyr recombinase" evidence="5">
    <location>
        <begin position="128"/>
        <end position="315"/>
    </location>
</feature>
<dbReference type="InterPro" id="IPR011010">
    <property type="entry name" value="DNA_brk_join_enz"/>
</dbReference>
<dbReference type="GO" id="GO:0003677">
    <property type="term" value="F:DNA binding"/>
    <property type="evidence" value="ECO:0007669"/>
    <property type="project" value="UniProtKB-KW"/>
</dbReference>
<evidence type="ECO:0000313" key="7">
    <source>
        <dbReference type="Proteomes" id="UP000245212"/>
    </source>
</evidence>
<dbReference type="EMBL" id="QETA01000001">
    <property type="protein sequence ID" value="PWF25070.1"/>
    <property type="molecule type" value="Genomic_DNA"/>
</dbReference>
<dbReference type="InterPro" id="IPR050090">
    <property type="entry name" value="Tyrosine_recombinase_XerCD"/>
</dbReference>
<protein>
    <submittedName>
        <fullName evidence="6">Integrase</fullName>
    </submittedName>
</protein>
<dbReference type="Pfam" id="PF00589">
    <property type="entry name" value="Phage_integrase"/>
    <property type="match status" value="1"/>
</dbReference>
<reference evidence="7" key="1">
    <citation type="submission" date="2018-05" db="EMBL/GenBank/DDBJ databases">
        <authorList>
            <person name="Li Y."/>
        </authorList>
    </citation>
    <scope>NUCLEOTIDE SEQUENCE [LARGE SCALE GENOMIC DNA]</scope>
    <source>
        <strain evidence="7">3d-2-2</strain>
    </source>
</reference>
<dbReference type="GO" id="GO:0006310">
    <property type="term" value="P:DNA recombination"/>
    <property type="evidence" value="ECO:0007669"/>
    <property type="project" value="UniProtKB-KW"/>
</dbReference>
<proteinExistence type="predicted"/>
<dbReference type="InterPro" id="IPR013762">
    <property type="entry name" value="Integrase-like_cat_sf"/>
</dbReference>
<evidence type="ECO:0000256" key="1">
    <source>
        <dbReference type="ARBA" id="ARBA00022908"/>
    </source>
</evidence>
<keyword evidence="1" id="KW-0229">DNA integration</keyword>
<dbReference type="InterPro" id="IPR010998">
    <property type="entry name" value="Integrase_recombinase_N"/>
</dbReference>
<evidence type="ECO:0000313" key="6">
    <source>
        <dbReference type="EMBL" id="PWF25070.1"/>
    </source>
</evidence>
<dbReference type="PROSITE" id="PS51898">
    <property type="entry name" value="TYR_RECOMBINASE"/>
    <property type="match status" value="1"/>
</dbReference>
<evidence type="ECO:0000259" key="5">
    <source>
        <dbReference type="PROSITE" id="PS51898"/>
    </source>
</evidence>